<dbReference type="SMART" id="SM00382">
    <property type="entry name" value="AAA"/>
    <property type="match status" value="1"/>
</dbReference>
<evidence type="ECO:0000313" key="3">
    <source>
        <dbReference type="Proteomes" id="UP000632138"/>
    </source>
</evidence>
<dbReference type="SUPFAM" id="SSF52540">
    <property type="entry name" value="P-loop containing nucleoside triphosphate hydrolases"/>
    <property type="match status" value="1"/>
</dbReference>
<proteinExistence type="predicted"/>
<dbReference type="InterPro" id="IPR003593">
    <property type="entry name" value="AAA+_ATPase"/>
</dbReference>
<evidence type="ECO:0000313" key="2">
    <source>
        <dbReference type="EMBL" id="MBM2616635.1"/>
    </source>
</evidence>
<evidence type="ECO:0000259" key="1">
    <source>
        <dbReference type="SMART" id="SM00382"/>
    </source>
</evidence>
<dbReference type="PRINTS" id="PR00364">
    <property type="entry name" value="DISEASERSIST"/>
</dbReference>
<feature type="domain" description="AAA+ ATPase" evidence="1">
    <location>
        <begin position="128"/>
        <end position="261"/>
    </location>
</feature>
<dbReference type="Proteomes" id="UP000632138">
    <property type="component" value="Unassembled WGS sequence"/>
</dbReference>
<dbReference type="PANTHER" id="PTHR47691:SF3">
    <property type="entry name" value="HTH-TYPE TRANSCRIPTIONAL REGULATOR RV0890C-RELATED"/>
    <property type="match status" value="1"/>
</dbReference>
<dbReference type="Gene3D" id="3.40.50.300">
    <property type="entry name" value="P-loop containing nucleotide triphosphate hydrolases"/>
    <property type="match status" value="1"/>
</dbReference>
<reference evidence="2 3" key="1">
    <citation type="submission" date="2021-01" db="EMBL/GenBank/DDBJ databases">
        <title>Actinoplanes sp. nov. LDG1-06 isolated from lichen.</title>
        <authorList>
            <person name="Saeng-In P."/>
            <person name="Phongsopitanun W."/>
            <person name="Kanchanasin P."/>
            <person name="Yuki M."/>
            <person name="Kudo T."/>
            <person name="Ohkuma M."/>
            <person name="Tanasupawat S."/>
        </authorList>
    </citation>
    <scope>NUCLEOTIDE SEQUENCE [LARGE SCALE GENOMIC DNA]</scope>
    <source>
        <strain evidence="2 3">LDG1-06</strain>
    </source>
</reference>
<dbReference type="RefSeq" id="WP_203376548.1">
    <property type="nucleotide sequence ID" value="NZ_JAENHP010000003.1"/>
</dbReference>
<protein>
    <recommendedName>
        <fullName evidence="1">AAA+ ATPase domain-containing protein</fullName>
    </recommendedName>
</protein>
<gene>
    <name evidence="2" type="ORF">JIG36_13805</name>
</gene>
<keyword evidence="3" id="KW-1185">Reference proteome</keyword>
<sequence length="471" mass="50412">MSQFAVLPDPGQAQTLDEVAGCLRMLKTWAGNPSYETIAARVNAVRPVGEQVGKTTVVDCFRAGRRRLDPDLVVAVVEALHNDVGYTTQWRQALRVVSGETRADAQVRVQNSLPPVPAGHLTRPVAGPGPVTVLAGMAGAGKTQLALQLAAAQPVDRVLVVNLRGSHPDQPPVEPGAVLDGFLRLLGMAGQHLPHGVEARSTAFRLRLTGSRTLILLDDAADEAQVRPLLPGTPGSLTLITSRRSLDGLTDARHVPVDVFTPAQARDYLLAAVPEIPAGSDPEAVDRIAATCGYLPLALSLVAGHMRKRPGWTLTDHADWLAERRRTGRLDPGVQAALDVSYRNLQPSSRDLLRLLAQHPGPALSRASAAAMADHPSDDDLSDLARNHLLQPAGPGRWTMHDLIRVYAAGRAADEDRRADRRAALTRLLDHLVTADEEPAVLSAAAAYAAAEGWPEQAVRLKERLSTTDDS</sequence>
<dbReference type="InterPro" id="IPR027417">
    <property type="entry name" value="P-loop_NTPase"/>
</dbReference>
<name>A0ABS2A9X6_9ACTN</name>
<dbReference type="EMBL" id="JAENHP010000003">
    <property type="protein sequence ID" value="MBM2616635.1"/>
    <property type="molecule type" value="Genomic_DNA"/>
</dbReference>
<organism evidence="2 3">
    <name type="scientific">Paractinoplanes ovalisporus</name>
    <dbReference type="NCBI Taxonomy" id="2810368"/>
    <lineage>
        <taxon>Bacteria</taxon>
        <taxon>Bacillati</taxon>
        <taxon>Actinomycetota</taxon>
        <taxon>Actinomycetes</taxon>
        <taxon>Micromonosporales</taxon>
        <taxon>Micromonosporaceae</taxon>
        <taxon>Paractinoplanes</taxon>
    </lineage>
</organism>
<comment type="caution">
    <text evidence="2">The sequence shown here is derived from an EMBL/GenBank/DDBJ whole genome shotgun (WGS) entry which is preliminary data.</text>
</comment>
<dbReference type="PANTHER" id="PTHR47691">
    <property type="entry name" value="REGULATOR-RELATED"/>
    <property type="match status" value="1"/>
</dbReference>
<accession>A0ABS2A9X6</accession>